<dbReference type="PANTHER" id="PTHR31435">
    <property type="entry name" value="PROTEIN NATD1"/>
    <property type="match status" value="1"/>
</dbReference>
<evidence type="ECO:0000313" key="3">
    <source>
        <dbReference type="Proteomes" id="UP000521227"/>
    </source>
</evidence>
<dbReference type="RefSeq" id="WP_184082017.1">
    <property type="nucleotide sequence ID" value="NZ_JACHIJ010000001.1"/>
</dbReference>
<feature type="domain" description="N-acetyltransferase" evidence="1">
    <location>
        <begin position="3"/>
        <end position="88"/>
    </location>
</feature>
<name>A0A840MNU7_9BRAD</name>
<dbReference type="Gene3D" id="3.40.630.30">
    <property type="match status" value="1"/>
</dbReference>
<dbReference type="AlphaFoldDB" id="A0A840MNU7"/>
<dbReference type="InterPro" id="IPR031165">
    <property type="entry name" value="GNAT_YJDJ"/>
</dbReference>
<dbReference type="EMBL" id="JACHIJ010000001">
    <property type="protein sequence ID" value="MBB5050139.1"/>
    <property type="molecule type" value="Genomic_DNA"/>
</dbReference>
<protein>
    <recommendedName>
        <fullName evidence="1">N-acetyltransferase domain-containing protein</fullName>
    </recommendedName>
</protein>
<proteinExistence type="predicted"/>
<organism evidence="2 3">
    <name type="scientific">Afipia massiliensis</name>
    <dbReference type="NCBI Taxonomy" id="211460"/>
    <lineage>
        <taxon>Bacteria</taxon>
        <taxon>Pseudomonadati</taxon>
        <taxon>Pseudomonadota</taxon>
        <taxon>Alphaproteobacteria</taxon>
        <taxon>Hyphomicrobiales</taxon>
        <taxon>Nitrobacteraceae</taxon>
        <taxon>Afipia</taxon>
    </lineage>
</organism>
<dbReference type="InterPro" id="IPR016181">
    <property type="entry name" value="Acyl_CoA_acyltransferase"/>
</dbReference>
<comment type="caution">
    <text evidence="2">The sequence shown here is derived from an EMBL/GenBank/DDBJ whole genome shotgun (WGS) entry which is preliminary data.</text>
</comment>
<gene>
    <name evidence="2" type="ORF">HNQ36_000087</name>
</gene>
<dbReference type="PROSITE" id="PS51729">
    <property type="entry name" value="GNAT_YJDJ"/>
    <property type="match status" value="1"/>
</dbReference>
<dbReference type="Proteomes" id="UP000521227">
    <property type="component" value="Unassembled WGS sequence"/>
</dbReference>
<dbReference type="PANTHER" id="PTHR31435:SF10">
    <property type="entry name" value="BSR4717 PROTEIN"/>
    <property type="match status" value="1"/>
</dbReference>
<reference evidence="2 3" key="1">
    <citation type="submission" date="2020-08" db="EMBL/GenBank/DDBJ databases">
        <title>Genomic Encyclopedia of Type Strains, Phase IV (KMG-IV): sequencing the most valuable type-strain genomes for metagenomic binning, comparative biology and taxonomic classification.</title>
        <authorList>
            <person name="Goeker M."/>
        </authorList>
    </citation>
    <scope>NUCLEOTIDE SEQUENCE [LARGE SCALE GENOMIC DNA]</scope>
    <source>
        <strain evidence="2 3">DSM 17498</strain>
    </source>
</reference>
<evidence type="ECO:0000259" key="1">
    <source>
        <dbReference type="PROSITE" id="PS51729"/>
    </source>
</evidence>
<dbReference type="SUPFAM" id="SSF55729">
    <property type="entry name" value="Acyl-CoA N-acyltransferases (Nat)"/>
    <property type="match status" value="1"/>
</dbReference>
<dbReference type="InterPro" id="IPR045057">
    <property type="entry name" value="Gcn5-rel_NAT"/>
</dbReference>
<dbReference type="Pfam" id="PF14542">
    <property type="entry name" value="Acetyltransf_CG"/>
    <property type="match status" value="1"/>
</dbReference>
<evidence type="ECO:0000313" key="2">
    <source>
        <dbReference type="EMBL" id="MBB5050139.1"/>
    </source>
</evidence>
<accession>A0A840MNU7</accession>
<sequence length="88" mass="9645">MVRNNTALSRYELDVDGTTAFANYRLAPGKVIITHTETPRALRSRGIASRLVRGALEQIRADGLKVVAGCGFVVDYLEKHPEFSDVVA</sequence>